<evidence type="ECO:0000313" key="2">
    <source>
        <dbReference type="Proteomes" id="UP000242694"/>
    </source>
</evidence>
<evidence type="ECO:0000313" key="1">
    <source>
        <dbReference type="EMBL" id="PTH16546.1"/>
    </source>
</evidence>
<sequence>MPMTKKEAVTILKLLEDVYDIGFNQNESKTKTWLNFLMEDGDYEPSLQMAKRYIKNGNTYPPKLPHILKEHPKTVKEAPIDEETAKHRWRMEHDSAYVARRKKILDEFKEKLNAFEVHNHE</sequence>
<comment type="caution">
    <text evidence="1">The sequence shown here is derived from an EMBL/GenBank/DDBJ whole genome shotgun (WGS) entry which is preliminary data.</text>
</comment>
<name>A0ABX5ID47_9STAP</name>
<organism evidence="1 2">
    <name type="scientific">Staphylococcus auricularis</name>
    <dbReference type="NCBI Taxonomy" id="29379"/>
    <lineage>
        <taxon>Bacteria</taxon>
        <taxon>Bacillati</taxon>
        <taxon>Bacillota</taxon>
        <taxon>Bacilli</taxon>
        <taxon>Bacillales</taxon>
        <taxon>Staphylococcaceae</taxon>
        <taxon>Staphylococcus</taxon>
    </lineage>
</organism>
<dbReference type="Gene3D" id="1.10.8.200">
    <property type="entry name" value="Replisome organizer (g39p helicase loader/inhibitor protein)"/>
    <property type="match status" value="1"/>
</dbReference>
<gene>
    <name evidence="1" type="ORF">BU607_08455</name>
</gene>
<keyword evidence="2" id="KW-1185">Reference proteome</keyword>
<evidence type="ECO:0008006" key="3">
    <source>
        <dbReference type="Google" id="ProtNLM"/>
    </source>
</evidence>
<protein>
    <recommendedName>
        <fullName evidence="3">Replicative helicase inhibitor G39P N-terminal domain-containing protein</fullName>
    </recommendedName>
</protein>
<accession>A0ABX5ID47</accession>
<dbReference type="EMBL" id="PZDI01000043">
    <property type="protein sequence ID" value="PTH16546.1"/>
    <property type="molecule type" value="Genomic_DNA"/>
</dbReference>
<reference evidence="1 2" key="1">
    <citation type="journal article" date="2016" name="Front. Microbiol.">
        <title>Comprehensive Phylogenetic Analysis of Bovine Non-aureus Staphylococci Species Based on Whole-Genome Sequencing.</title>
        <authorList>
            <person name="Naushad S."/>
            <person name="Barkema H.W."/>
            <person name="Luby C."/>
            <person name="Condas L.A."/>
            <person name="Nobrega D.B."/>
            <person name="Carson D.A."/>
            <person name="De Buck J."/>
        </authorList>
    </citation>
    <scope>NUCLEOTIDE SEQUENCE [LARGE SCALE GENOMIC DNA]</scope>
    <source>
        <strain evidence="1 2">SNUC 993</strain>
    </source>
</reference>
<dbReference type="Proteomes" id="UP000242694">
    <property type="component" value="Unassembled WGS sequence"/>
</dbReference>
<proteinExistence type="predicted"/>